<dbReference type="RefSeq" id="WP_143373410.1">
    <property type="nucleotide sequence ID" value="NZ_VJVZ01000006.1"/>
</dbReference>
<keyword evidence="2" id="KW-1185">Reference proteome</keyword>
<reference evidence="1 2" key="1">
    <citation type="submission" date="2019-07" db="EMBL/GenBank/DDBJ databases">
        <title>Flavobacterium sp. nov., isolated from glacier ice.</title>
        <authorList>
            <person name="Liu Q."/>
            <person name="Xin Y.-H."/>
        </authorList>
    </citation>
    <scope>NUCLEOTIDE SEQUENCE [LARGE SCALE GENOMIC DNA]</scope>
    <source>
        <strain evidence="1 2">ZT4R6</strain>
    </source>
</reference>
<dbReference type="EMBL" id="VJVZ01000006">
    <property type="protein sequence ID" value="TRW24330.1"/>
    <property type="molecule type" value="Genomic_DNA"/>
</dbReference>
<comment type="caution">
    <text evidence="1">The sequence shown here is derived from an EMBL/GenBank/DDBJ whole genome shotgun (WGS) entry which is preliminary data.</text>
</comment>
<organism evidence="1 2">
    <name type="scientific">Flavobacterium zepuense</name>
    <dbReference type="NCBI Taxonomy" id="2593302"/>
    <lineage>
        <taxon>Bacteria</taxon>
        <taxon>Pseudomonadati</taxon>
        <taxon>Bacteroidota</taxon>
        <taxon>Flavobacteriia</taxon>
        <taxon>Flavobacteriales</taxon>
        <taxon>Flavobacteriaceae</taxon>
        <taxon>Flavobacterium</taxon>
    </lineage>
</organism>
<protein>
    <recommendedName>
        <fullName evidence="3">GLPGLI family protein</fullName>
    </recommendedName>
</protein>
<gene>
    <name evidence="1" type="ORF">FMM05_10895</name>
</gene>
<dbReference type="Proteomes" id="UP000320643">
    <property type="component" value="Unassembled WGS sequence"/>
</dbReference>
<evidence type="ECO:0000313" key="1">
    <source>
        <dbReference type="EMBL" id="TRW24330.1"/>
    </source>
</evidence>
<evidence type="ECO:0000313" key="2">
    <source>
        <dbReference type="Proteomes" id="UP000320643"/>
    </source>
</evidence>
<evidence type="ECO:0008006" key="3">
    <source>
        <dbReference type="Google" id="ProtNLM"/>
    </source>
</evidence>
<sequence>MHKNYLLLITLLFISFTSYCQTYTFDYMVEYSYKNFTDTVKKSTKSRASTLYCFINSKSNVCYMNVHESKGKTHMQPTLETGKFYLSSMPTEDFFVEGISMKCPYSGFIPPSDKKPKDFEFIAKADTMINTQPFKHYVLKPINEKKFKKGEINIEHYIIDNSLDFQIPILSGQSLSYKFWENGAKLPNGILKEVFGINAEGKRTFEQKMVQVLPIKKIIIIDNSKCK</sequence>
<dbReference type="AlphaFoldDB" id="A0A552V1I9"/>
<dbReference type="OrthoDB" id="1364535at2"/>
<accession>A0A552V1I9</accession>
<proteinExistence type="predicted"/>
<name>A0A552V1I9_9FLAO</name>